<protein>
    <submittedName>
        <fullName evidence="8">LIM zinc-binding domain-containing protein</fullName>
    </submittedName>
</protein>
<evidence type="ECO:0000256" key="4">
    <source>
        <dbReference type="PROSITE-ProRule" id="PRU00125"/>
    </source>
</evidence>
<dbReference type="SMART" id="SM00132">
    <property type="entry name" value="LIM"/>
    <property type="match status" value="3"/>
</dbReference>
<keyword evidence="7" id="KW-1185">Reference proteome</keyword>
<feature type="compositionally biased region" description="Polar residues" evidence="5">
    <location>
        <begin position="13"/>
        <end position="37"/>
    </location>
</feature>
<evidence type="ECO:0000256" key="1">
    <source>
        <dbReference type="ARBA" id="ARBA00022723"/>
    </source>
</evidence>
<feature type="compositionally biased region" description="Low complexity" evidence="5">
    <location>
        <begin position="56"/>
        <end position="82"/>
    </location>
</feature>
<feature type="domain" description="LIM zinc-binding" evidence="6">
    <location>
        <begin position="239"/>
        <end position="300"/>
    </location>
</feature>
<proteinExistence type="predicted"/>
<feature type="domain" description="LIM zinc-binding" evidence="6">
    <location>
        <begin position="333"/>
        <end position="407"/>
    </location>
</feature>
<keyword evidence="3 4" id="KW-0440">LIM domain</keyword>
<dbReference type="GO" id="GO:0000932">
    <property type="term" value="C:P-body"/>
    <property type="evidence" value="ECO:0007669"/>
    <property type="project" value="TreeGrafter"/>
</dbReference>
<dbReference type="SUPFAM" id="SSF57716">
    <property type="entry name" value="Glucocorticoid receptor-like (DNA-binding domain)"/>
    <property type="match status" value="1"/>
</dbReference>
<reference evidence="8" key="1">
    <citation type="submission" date="2022-11" db="UniProtKB">
        <authorList>
            <consortium name="WormBaseParasite"/>
        </authorList>
    </citation>
    <scope>IDENTIFICATION</scope>
</reference>
<sequence length="417" mass="46151">MVLRANRPLNPWIDSQKQPPPLSSENGTTTNYSGIRSVQSPLNVQTIEISSRTSLSPISPISNSATSTSSNGSINASSSSTSTKWNKLQSDGTYSAKICSSESTPIASEQQPKTIIRTYRPNSVASVSTMPASTPTTLKNGFSSKPTVQHYHLPPLSKGKVFVDQHLKPKTISTSIPTTTSSTPTPTAPKKHETITKDFKFYDNDDDDEISATTELPKYSDDLNEAFSRTSITPARIIGKCGKCFDPVFDNNQVTYALDSLFHDQCFSCSVCHQALRGKKFFHINGKNFCEDDYFLNGNIENSTRCSECGKVITDMVLQALGKSYHPRCFRCTKCFQCLDGVPFAVDNESKDFGQIVRVVAMEKEYHIDCYRCEGCGIQLTNEPDKQCFPLNDHLLCRQCNSKWSRLSGVNPPMTDC</sequence>
<dbReference type="WBParaSite" id="PSU_v2.g6847.t1">
    <property type="protein sequence ID" value="PSU_v2.g6847.t1"/>
    <property type="gene ID" value="PSU_v2.g6847"/>
</dbReference>
<dbReference type="InterPro" id="IPR047172">
    <property type="entry name" value="Ajuba-like"/>
</dbReference>
<feature type="compositionally biased region" description="Low complexity" evidence="5">
    <location>
        <begin position="172"/>
        <end position="185"/>
    </location>
</feature>
<dbReference type="InterPro" id="IPR001781">
    <property type="entry name" value="Znf_LIM"/>
</dbReference>
<dbReference type="PROSITE" id="PS50023">
    <property type="entry name" value="LIM_DOMAIN_2"/>
    <property type="match status" value="2"/>
</dbReference>
<organism evidence="7 8">
    <name type="scientific">Panagrolaimus superbus</name>
    <dbReference type="NCBI Taxonomy" id="310955"/>
    <lineage>
        <taxon>Eukaryota</taxon>
        <taxon>Metazoa</taxon>
        <taxon>Ecdysozoa</taxon>
        <taxon>Nematoda</taxon>
        <taxon>Chromadorea</taxon>
        <taxon>Rhabditida</taxon>
        <taxon>Tylenchina</taxon>
        <taxon>Panagrolaimomorpha</taxon>
        <taxon>Panagrolaimoidea</taxon>
        <taxon>Panagrolaimidae</taxon>
        <taxon>Panagrolaimus</taxon>
    </lineage>
</organism>
<dbReference type="GO" id="GO:0046872">
    <property type="term" value="F:metal ion binding"/>
    <property type="evidence" value="ECO:0007669"/>
    <property type="project" value="UniProtKB-KW"/>
</dbReference>
<feature type="region of interest" description="Disordered" evidence="5">
    <location>
        <begin position="1"/>
        <end position="37"/>
    </location>
</feature>
<evidence type="ECO:0000259" key="6">
    <source>
        <dbReference type="PROSITE" id="PS50023"/>
    </source>
</evidence>
<dbReference type="GO" id="GO:0003714">
    <property type="term" value="F:transcription corepressor activity"/>
    <property type="evidence" value="ECO:0007669"/>
    <property type="project" value="TreeGrafter"/>
</dbReference>
<dbReference type="Proteomes" id="UP000887577">
    <property type="component" value="Unplaced"/>
</dbReference>
<dbReference type="Pfam" id="PF00412">
    <property type="entry name" value="LIM"/>
    <property type="match status" value="3"/>
</dbReference>
<evidence type="ECO:0000256" key="2">
    <source>
        <dbReference type="ARBA" id="ARBA00022833"/>
    </source>
</evidence>
<evidence type="ECO:0000313" key="7">
    <source>
        <dbReference type="Proteomes" id="UP000887577"/>
    </source>
</evidence>
<accession>A0A914Z9C1</accession>
<dbReference type="AlphaFoldDB" id="A0A914Z9C1"/>
<dbReference type="PANTHER" id="PTHR24219">
    <property type="entry name" value="LIM DOMAIN-CONTAINING PROTEIN JUB"/>
    <property type="match status" value="1"/>
</dbReference>
<evidence type="ECO:0000256" key="3">
    <source>
        <dbReference type="ARBA" id="ARBA00023038"/>
    </source>
</evidence>
<evidence type="ECO:0000256" key="5">
    <source>
        <dbReference type="SAM" id="MobiDB-lite"/>
    </source>
</evidence>
<dbReference type="PANTHER" id="PTHR24219:SF4">
    <property type="entry name" value="LIM DOMAIN-CONTAINING PROTEIN JUB"/>
    <property type="match status" value="1"/>
</dbReference>
<dbReference type="GO" id="GO:0005667">
    <property type="term" value="C:transcription regulator complex"/>
    <property type="evidence" value="ECO:0007669"/>
    <property type="project" value="TreeGrafter"/>
</dbReference>
<dbReference type="GO" id="GO:0001666">
    <property type="term" value="P:response to hypoxia"/>
    <property type="evidence" value="ECO:0007669"/>
    <property type="project" value="TreeGrafter"/>
</dbReference>
<feature type="region of interest" description="Disordered" evidence="5">
    <location>
        <begin position="172"/>
        <end position="191"/>
    </location>
</feature>
<dbReference type="GO" id="GO:0005912">
    <property type="term" value="C:adherens junction"/>
    <property type="evidence" value="ECO:0007669"/>
    <property type="project" value="TreeGrafter"/>
</dbReference>
<dbReference type="GO" id="GO:0035331">
    <property type="term" value="P:negative regulation of hippo signaling"/>
    <property type="evidence" value="ECO:0007669"/>
    <property type="project" value="TreeGrafter"/>
</dbReference>
<dbReference type="GO" id="GO:0005634">
    <property type="term" value="C:nucleus"/>
    <property type="evidence" value="ECO:0007669"/>
    <property type="project" value="TreeGrafter"/>
</dbReference>
<feature type="region of interest" description="Disordered" evidence="5">
    <location>
        <begin position="52"/>
        <end position="87"/>
    </location>
</feature>
<name>A0A914Z9C1_9BILA</name>
<keyword evidence="1 4" id="KW-0479">Metal-binding</keyword>
<evidence type="ECO:0000313" key="8">
    <source>
        <dbReference type="WBParaSite" id="PSU_v2.g6847.t1"/>
    </source>
</evidence>
<dbReference type="GO" id="GO:0007010">
    <property type="term" value="P:cytoskeleton organization"/>
    <property type="evidence" value="ECO:0007669"/>
    <property type="project" value="TreeGrafter"/>
</dbReference>
<dbReference type="Gene3D" id="2.10.110.10">
    <property type="entry name" value="Cysteine Rich Protein"/>
    <property type="match status" value="3"/>
</dbReference>
<keyword evidence="2 4" id="KW-0862">Zinc</keyword>